<dbReference type="STRING" id="1314790.A0A1Y1XAL5"/>
<reference evidence="5 6" key="1">
    <citation type="submission" date="2016-07" db="EMBL/GenBank/DDBJ databases">
        <title>Pervasive Adenine N6-methylation of Active Genes in Fungi.</title>
        <authorList>
            <consortium name="DOE Joint Genome Institute"/>
            <person name="Mondo S.J."/>
            <person name="Dannebaum R.O."/>
            <person name="Kuo R.C."/>
            <person name="Labutti K."/>
            <person name="Haridas S."/>
            <person name="Kuo A."/>
            <person name="Salamov A."/>
            <person name="Ahrendt S.R."/>
            <person name="Lipzen A."/>
            <person name="Sullivan W."/>
            <person name="Andreopoulos W.B."/>
            <person name="Clum A."/>
            <person name="Lindquist E."/>
            <person name="Daum C."/>
            <person name="Ramamoorthy G.K."/>
            <person name="Gryganskyi A."/>
            <person name="Culley D."/>
            <person name="Magnuson J.K."/>
            <person name="James T.Y."/>
            <person name="O'Malley M.A."/>
            <person name="Stajich J.E."/>
            <person name="Spatafora J.W."/>
            <person name="Visel A."/>
            <person name="Grigoriev I.V."/>
        </authorList>
    </citation>
    <scope>NUCLEOTIDE SEQUENCE [LARGE SCALE GENOMIC DNA]</scope>
    <source>
        <strain evidence="5 6">CBS 931.73</strain>
    </source>
</reference>
<dbReference type="PANTHER" id="PTHR11474">
    <property type="entry name" value="TYROSINASE FAMILY MEMBER"/>
    <property type="match status" value="1"/>
</dbReference>
<dbReference type="OrthoDB" id="6132182at2759"/>
<keyword evidence="6" id="KW-1185">Reference proteome</keyword>
<dbReference type="GO" id="GO:0046872">
    <property type="term" value="F:metal ion binding"/>
    <property type="evidence" value="ECO:0007669"/>
    <property type="project" value="UniProtKB-KW"/>
</dbReference>
<sequence>RKEIHQLTDQERNSFIDAVVRLKSDGTYNRLVESHINSFPYAHSTPGFFPWHRQFLKQFEMALQQIDSRLSVPYWDWTLDSQAPELSKVFQWFGGNGAGPRRCVEDGPFANWQIEIPERSCLRRTFNLQSKIAPFYAPEVINQIISNSDTYEELREAIEGGPHGTVHMGVNGDMSRMGSTNDPLFWLHHSFVDKIWTEWQIAHPAQASEYHGINAHNKEEASADDTLPPFGIPVSAILDHRKLCYEY</sequence>
<dbReference type="InterPro" id="IPR050316">
    <property type="entry name" value="Tyrosinase/Hemocyanin"/>
</dbReference>
<feature type="domain" description="Tyrosinase copper-binding" evidence="3">
    <location>
        <begin position="43"/>
        <end position="60"/>
    </location>
</feature>
<dbReference type="InterPro" id="IPR002227">
    <property type="entry name" value="Tyrosinase_Cu-bd"/>
</dbReference>
<feature type="non-terminal residue" evidence="5">
    <location>
        <position position="247"/>
    </location>
</feature>
<comment type="caution">
    <text evidence="5">The sequence shown here is derived from an EMBL/GenBank/DDBJ whole genome shotgun (WGS) entry which is preliminary data.</text>
</comment>
<dbReference type="InterPro" id="IPR008922">
    <property type="entry name" value="Di-copper_centre_dom_sf"/>
</dbReference>
<dbReference type="InParanoid" id="A0A1Y1XAL5"/>
<name>A0A1Y1XAL5_9FUNG</name>
<dbReference type="Proteomes" id="UP000193498">
    <property type="component" value="Unassembled WGS sequence"/>
</dbReference>
<evidence type="ECO:0000256" key="2">
    <source>
        <dbReference type="ARBA" id="ARBA00023008"/>
    </source>
</evidence>
<evidence type="ECO:0000256" key="1">
    <source>
        <dbReference type="ARBA" id="ARBA00022723"/>
    </source>
</evidence>
<dbReference type="SUPFAM" id="SSF48056">
    <property type="entry name" value="Di-copper centre-containing domain"/>
    <property type="match status" value="1"/>
</dbReference>
<dbReference type="Pfam" id="PF00264">
    <property type="entry name" value="Tyrosinase"/>
    <property type="match status" value="1"/>
</dbReference>
<dbReference type="GO" id="GO:0016491">
    <property type="term" value="F:oxidoreductase activity"/>
    <property type="evidence" value="ECO:0007669"/>
    <property type="project" value="InterPro"/>
</dbReference>
<evidence type="ECO:0000259" key="4">
    <source>
        <dbReference type="PROSITE" id="PS00498"/>
    </source>
</evidence>
<dbReference type="Gene3D" id="1.10.1280.10">
    <property type="entry name" value="Di-copper center containing domain from catechol oxidase"/>
    <property type="match status" value="1"/>
</dbReference>
<feature type="domain" description="Tyrosinase copper-binding" evidence="4">
    <location>
        <begin position="182"/>
        <end position="193"/>
    </location>
</feature>
<keyword evidence="1" id="KW-0479">Metal-binding</keyword>
<keyword evidence="2" id="KW-0186">Copper</keyword>
<dbReference type="PRINTS" id="PR00092">
    <property type="entry name" value="TYROSINASE"/>
</dbReference>
<accession>A0A1Y1XAL5</accession>
<evidence type="ECO:0000259" key="3">
    <source>
        <dbReference type="PROSITE" id="PS00497"/>
    </source>
</evidence>
<dbReference type="PROSITE" id="PS00498">
    <property type="entry name" value="TYROSINASE_2"/>
    <property type="match status" value="1"/>
</dbReference>
<evidence type="ECO:0000313" key="6">
    <source>
        <dbReference type="Proteomes" id="UP000193498"/>
    </source>
</evidence>
<dbReference type="PROSITE" id="PS00497">
    <property type="entry name" value="TYROSINASE_1"/>
    <property type="match status" value="1"/>
</dbReference>
<dbReference type="EMBL" id="MCFE01000659">
    <property type="protein sequence ID" value="ORX82792.1"/>
    <property type="molecule type" value="Genomic_DNA"/>
</dbReference>
<dbReference type="AlphaFoldDB" id="A0A1Y1XAL5"/>
<proteinExistence type="predicted"/>
<gene>
    <name evidence="5" type="ORF">K493DRAFT_131025</name>
</gene>
<organism evidence="5 6">
    <name type="scientific">Basidiobolus meristosporus CBS 931.73</name>
    <dbReference type="NCBI Taxonomy" id="1314790"/>
    <lineage>
        <taxon>Eukaryota</taxon>
        <taxon>Fungi</taxon>
        <taxon>Fungi incertae sedis</taxon>
        <taxon>Zoopagomycota</taxon>
        <taxon>Entomophthoromycotina</taxon>
        <taxon>Basidiobolomycetes</taxon>
        <taxon>Basidiobolales</taxon>
        <taxon>Basidiobolaceae</taxon>
        <taxon>Basidiobolus</taxon>
    </lineage>
</organism>
<feature type="non-terminal residue" evidence="5">
    <location>
        <position position="1"/>
    </location>
</feature>
<evidence type="ECO:0000313" key="5">
    <source>
        <dbReference type="EMBL" id="ORX82792.1"/>
    </source>
</evidence>
<protein>
    <submittedName>
        <fullName evidence="5">Di-copper centre-containing protein</fullName>
    </submittedName>
</protein>
<dbReference type="PANTHER" id="PTHR11474:SF126">
    <property type="entry name" value="TYROSINASE-LIKE PROTEIN TYR-1-RELATED"/>
    <property type="match status" value="1"/>
</dbReference>